<dbReference type="InterPro" id="IPR019831">
    <property type="entry name" value="Mn/Fe_SOD_N"/>
</dbReference>
<dbReference type="InterPro" id="IPR036324">
    <property type="entry name" value="Mn/Fe_SOD_N_sf"/>
</dbReference>
<comment type="function">
    <text evidence="6">Destroys radicals which are normally produced within the cells and which are toxic to biological systems.</text>
</comment>
<evidence type="ECO:0000256" key="6">
    <source>
        <dbReference type="RuleBase" id="RU000414"/>
    </source>
</evidence>
<dbReference type="InterPro" id="IPR019833">
    <property type="entry name" value="Mn/Fe_SOD_BS"/>
</dbReference>
<dbReference type="PROSITE" id="PS00088">
    <property type="entry name" value="SOD_MN"/>
    <property type="match status" value="1"/>
</dbReference>
<protein>
    <recommendedName>
        <fullName evidence="2 6">Superoxide dismutase</fullName>
        <ecNumber evidence="2 6">1.15.1.1</ecNumber>
    </recommendedName>
</protein>
<feature type="domain" description="Manganese/iron superoxide dismutase C-terminal" evidence="8">
    <location>
        <begin position="92"/>
        <end position="194"/>
    </location>
</feature>
<evidence type="ECO:0000256" key="5">
    <source>
        <dbReference type="PIRSR" id="PIRSR000349-1"/>
    </source>
</evidence>
<evidence type="ECO:0000313" key="10">
    <source>
        <dbReference type="Proteomes" id="UP000297318"/>
    </source>
</evidence>
<keyword evidence="4 6" id="KW-0560">Oxidoreductase</keyword>
<organism evidence="9 10">
    <name type="scientific">Serinibacter arcticus</name>
    <dbReference type="NCBI Taxonomy" id="1655435"/>
    <lineage>
        <taxon>Bacteria</taxon>
        <taxon>Bacillati</taxon>
        <taxon>Actinomycetota</taxon>
        <taxon>Actinomycetes</taxon>
        <taxon>Micrococcales</taxon>
        <taxon>Beutenbergiaceae</taxon>
        <taxon>Serinibacter</taxon>
    </lineage>
</organism>
<dbReference type="FunFam" id="1.10.287.990:FF:000001">
    <property type="entry name" value="Superoxide dismutase"/>
    <property type="match status" value="1"/>
</dbReference>
<dbReference type="Gene3D" id="1.10.287.990">
    <property type="entry name" value="Fe,Mn superoxide dismutase (SOD) domain"/>
    <property type="match status" value="1"/>
</dbReference>
<evidence type="ECO:0000259" key="7">
    <source>
        <dbReference type="Pfam" id="PF00081"/>
    </source>
</evidence>
<evidence type="ECO:0000259" key="8">
    <source>
        <dbReference type="Pfam" id="PF02777"/>
    </source>
</evidence>
<feature type="binding site" evidence="5">
    <location>
        <position position="30"/>
    </location>
    <ligand>
        <name>Mn(2+)</name>
        <dbReference type="ChEBI" id="CHEBI:29035"/>
    </ligand>
</feature>
<feature type="binding site" evidence="5">
    <location>
        <position position="161"/>
    </location>
    <ligand>
        <name>Mn(2+)</name>
        <dbReference type="ChEBI" id="CHEBI:29035"/>
    </ligand>
</feature>
<dbReference type="GO" id="GO:0046872">
    <property type="term" value="F:metal ion binding"/>
    <property type="evidence" value="ECO:0007669"/>
    <property type="project" value="UniProtKB-KW"/>
</dbReference>
<accession>A0A4Z1E539</accession>
<feature type="binding site" evidence="5">
    <location>
        <position position="165"/>
    </location>
    <ligand>
        <name>Mn(2+)</name>
        <dbReference type="ChEBI" id="CHEBI:29035"/>
    </ligand>
</feature>
<dbReference type="Pfam" id="PF02777">
    <property type="entry name" value="Sod_Fe_C"/>
    <property type="match status" value="1"/>
</dbReference>
<evidence type="ECO:0000313" key="9">
    <source>
        <dbReference type="EMBL" id="TGO04847.1"/>
    </source>
</evidence>
<name>A0A4Z1E539_9MICO</name>
<dbReference type="AlphaFoldDB" id="A0A4Z1E539"/>
<dbReference type="Proteomes" id="UP000297318">
    <property type="component" value="Unassembled WGS sequence"/>
</dbReference>
<dbReference type="PIRSF" id="PIRSF000349">
    <property type="entry name" value="SODismutase"/>
    <property type="match status" value="1"/>
</dbReference>
<comment type="caution">
    <text evidence="9">The sequence shown here is derived from an EMBL/GenBank/DDBJ whole genome shotgun (WGS) entry which is preliminary data.</text>
</comment>
<evidence type="ECO:0000256" key="4">
    <source>
        <dbReference type="ARBA" id="ARBA00023002"/>
    </source>
</evidence>
<evidence type="ECO:0000256" key="2">
    <source>
        <dbReference type="ARBA" id="ARBA00012682"/>
    </source>
</evidence>
<dbReference type="InterPro" id="IPR036314">
    <property type="entry name" value="SOD_C_sf"/>
</dbReference>
<dbReference type="SUPFAM" id="SSF54719">
    <property type="entry name" value="Fe,Mn superoxide dismutase (SOD), C-terminal domain"/>
    <property type="match status" value="1"/>
</dbReference>
<comment type="similarity">
    <text evidence="1 6">Belongs to the iron/manganese superoxide dismutase family.</text>
</comment>
<keyword evidence="3 5" id="KW-0479">Metal-binding</keyword>
<dbReference type="PANTHER" id="PTHR11404">
    <property type="entry name" value="SUPEROXIDE DISMUTASE 2"/>
    <property type="match status" value="1"/>
</dbReference>
<dbReference type="EC" id="1.15.1.1" evidence="2 6"/>
<keyword evidence="10" id="KW-1185">Reference proteome</keyword>
<dbReference type="PANTHER" id="PTHR11404:SF6">
    <property type="entry name" value="SUPEROXIDE DISMUTASE [MN], MITOCHONDRIAL"/>
    <property type="match status" value="1"/>
</dbReference>
<gene>
    <name evidence="9" type="ORF">SERN_2440</name>
</gene>
<dbReference type="GO" id="GO:0004784">
    <property type="term" value="F:superoxide dismutase activity"/>
    <property type="evidence" value="ECO:0007669"/>
    <property type="project" value="UniProtKB-EC"/>
</dbReference>
<sequence length="210" mass="22668">MSMSGYTLPELPYDYAALEPHISGKIMQLHHDKHHQAYVTGANTALDKLAEARDSGDLAAVNLHSKNLAFNLGGHVNHSVFWTNLSPEGGEPAGELLAALEDFFGGVEAFKKHFTAVAAGVQGSGWAALAWDTIGARPVIVQLYDQQGNLALGLVPLLMLDVWEHAYYLDYLNVRADYIAAFWNIVNWNDVAARLTRATTAGAGGLIVPA</sequence>
<evidence type="ECO:0000256" key="3">
    <source>
        <dbReference type="ARBA" id="ARBA00022723"/>
    </source>
</evidence>
<reference evidence="9 10" key="1">
    <citation type="submission" date="2018-11" db="EMBL/GenBank/DDBJ databases">
        <title>Complete genome sequencing of the Actinobacteria Serinibacter sp. K3-2.</title>
        <authorList>
            <person name="Rakitin A.L."/>
            <person name="Beletsky A.V."/>
            <person name="Mardanov A.V."/>
            <person name="Ravin N.V."/>
            <person name="Gromova A.S."/>
            <person name="Filippova S.N."/>
            <person name="Gal'Chenko V.F."/>
        </authorList>
    </citation>
    <scope>NUCLEOTIDE SEQUENCE [LARGE SCALE GENOMIC DNA]</scope>
    <source>
        <strain evidence="9 10">K3-2</strain>
    </source>
</reference>
<proteinExistence type="inferred from homology"/>
<dbReference type="PRINTS" id="PR01703">
    <property type="entry name" value="MNSODISMTASE"/>
</dbReference>
<dbReference type="FunFam" id="3.55.40.20:FF:000004">
    <property type="entry name" value="Superoxide dismutase [Fe]"/>
    <property type="match status" value="1"/>
</dbReference>
<comment type="catalytic activity">
    <reaction evidence="6">
        <text>2 superoxide + 2 H(+) = H2O2 + O2</text>
        <dbReference type="Rhea" id="RHEA:20696"/>
        <dbReference type="ChEBI" id="CHEBI:15378"/>
        <dbReference type="ChEBI" id="CHEBI:15379"/>
        <dbReference type="ChEBI" id="CHEBI:16240"/>
        <dbReference type="ChEBI" id="CHEBI:18421"/>
        <dbReference type="EC" id="1.15.1.1"/>
    </reaction>
</comment>
<dbReference type="Pfam" id="PF00081">
    <property type="entry name" value="Sod_Fe_N"/>
    <property type="match status" value="1"/>
</dbReference>
<dbReference type="EMBL" id="RHPJ01000003">
    <property type="protein sequence ID" value="TGO04847.1"/>
    <property type="molecule type" value="Genomic_DNA"/>
</dbReference>
<dbReference type="InterPro" id="IPR050265">
    <property type="entry name" value="Fe/Mn_Superoxide_Dismutase"/>
</dbReference>
<feature type="binding site" evidence="5">
    <location>
        <position position="78"/>
    </location>
    <ligand>
        <name>Mn(2+)</name>
        <dbReference type="ChEBI" id="CHEBI:29035"/>
    </ligand>
</feature>
<dbReference type="Gene3D" id="3.55.40.20">
    <property type="entry name" value="Iron/manganese superoxide dismutase, C-terminal domain"/>
    <property type="match status" value="1"/>
</dbReference>
<dbReference type="InterPro" id="IPR001189">
    <property type="entry name" value="Mn/Fe_SOD"/>
</dbReference>
<feature type="domain" description="Manganese/iron superoxide dismutase N-terminal" evidence="7">
    <location>
        <begin position="6"/>
        <end position="86"/>
    </location>
</feature>
<dbReference type="SUPFAM" id="SSF46609">
    <property type="entry name" value="Fe,Mn superoxide dismutase (SOD), N-terminal domain"/>
    <property type="match status" value="1"/>
</dbReference>
<dbReference type="InterPro" id="IPR019832">
    <property type="entry name" value="Mn/Fe_SOD_C"/>
</dbReference>
<evidence type="ECO:0000256" key="1">
    <source>
        <dbReference type="ARBA" id="ARBA00008714"/>
    </source>
</evidence>